<keyword evidence="4 6" id="KW-0175">Coiled coil</keyword>
<evidence type="ECO:0000256" key="4">
    <source>
        <dbReference type="ARBA" id="ARBA00023054"/>
    </source>
</evidence>
<evidence type="ECO:0000256" key="3">
    <source>
        <dbReference type="ARBA" id="ARBA00022782"/>
    </source>
</evidence>
<evidence type="ECO:0000256" key="6">
    <source>
        <dbReference type="SAM" id="Coils"/>
    </source>
</evidence>
<keyword evidence="3" id="KW-0221">Differentiation</keyword>
<evidence type="ECO:0000256" key="1">
    <source>
        <dbReference type="ARBA" id="ARBA00005405"/>
    </source>
</evidence>
<feature type="coiled-coil region" evidence="6">
    <location>
        <begin position="19"/>
        <end position="70"/>
    </location>
</feature>
<dbReference type="AlphaFoldDB" id="A0A540NGK8"/>
<proteinExistence type="inferred from homology"/>
<comment type="caution">
    <text evidence="7">The sequence shown here is derived from an EMBL/GenBank/DDBJ whole genome shotgun (WGS) entry which is preliminary data.</text>
</comment>
<evidence type="ECO:0000313" key="8">
    <source>
        <dbReference type="Proteomes" id="UP000315295"/>
    </source>
</evidence>
<evidence type="ECO:0000256" key="5">
    <source>
        <dbReference type="ARBA" id="ARBA00023089"/>
    </source>
</evidence>
<dbReference type="GO" id="GO:0009908">
    <property type="term" value="P:flower development"/>
    <property type="evidence" value="ECO:0007669"/>
    <property type="project" value="UniProtKB-KW"/>
</dbReference>
<dbReference type="STRING" id="106549.A0A540NGK8"/>
<reference evidence="7 8" key="1">
    <citation type="journal article" date="2019" name="G3 (Bethesda)">
        <title>Sequencing of a Wild Apple (Malus baccata) Genome Unravels the Differences Between Cultivated and Wild Apple Species Regarding Disease Resistance and Cold Tolerance.</title>
        <authorList>
            <person name="Chen X."/>
        </authorList>
    </citation>
    <scope>NUCLEOTIDE SEQUENCE [LARGE SCALE GENOMIC DNA]</scope>
    <source>
        <strain evidence="8">cv. Shandingzi</strain>
        <tissue evidence="7">Leaves</tissue>
    </source>
</reference>
<protein>
    <submittedName>
        <fullName evidence="7">Uncharacterized protein</fullName>
    </submittedName>
</protein>
<dbReference type="Proteomes" id="UP000315295">
    <property type="component" value="Unassembled WGS sequence"/>
</dbReference>
<evidence type="ECO:0000256" key="2">
    <source>
        <dbReference type="ARBA" id="ARBA00022473"/>
    </source>
</evidence>
<dbReference type="PANTHER" id="PTHR33405:SF18">
    <property type="entry name" value="PROTEIN FLX-LIKE 4"/>
    <property type="match status" value="1"/>
</dbReference>
<keyword evidence="5" id="KW-0287">Flowering</keyword>
<accession>A0A540NGK8</accession>
<dbReference type="GO" id="GO:0030154">
    <property type="term" value="P:cell differentiation"/>
    <property type="evidence" value="ECO:0007669"/>
    <property type="project" value="UniProtKB-KW"/>
</dbReference>
<name>A0A540NGK8_MALBA</name>
<comment type="similarity">
    <text evidence="1">Belongs to the FLX family.</text>
</comment>
<gene>
    <name evidence="7" type="ORF">C1H46_004234</name>
</gene>
<dbReference type="InterPro" id="IPR040353">
    <property type="entry name" value="FLX/FLX-like"/>
</dbReference>
<organism evidence="7 8">
    <name type="scientific">Malus baccata</name>
    <name type="common">Siberian crab apple</name>
    <name type="synonym">Pyrus baccata</name>
    <dbReference type="NCBI Taxonomy" id="106549"/>
    <lineage>
        <taxon>Eukaryota</taxon>
        <taxon>Viridiplantae</taxon>
        <taxon>Streptophyta</taxon>
        <taxon>Embryophyta</taxon>
        <taxon>Tracheophyta</taxon>
        <taxon>Spermatophyta</taxon>
        <taxon>Magnoliopsida</taxon>
        <taxon>eudicotyledons</taxon>
        <taxon>Gunneridae</taxon>
        <taxon>Pentapetalae</taxon>
        <taxon>rosids</taxon>
        <taxon>fabids</taxon>
        <taxon>Rosales</taxon>
        <taxon>Rosaceae</taxon>
        <taxon>Amygdaloideae</taxon>
        <taxon>Maleae</taxon>
        <taxon>Malus</taxon>
    </lineage>
</organism>
<sequence>MRSNQTGSDIQTLVLLENIAKWEADLQAGEGVKKELQNAHMEAQSLFITRQELAIQIQQTKEELQKAQLDVQKLPYLNVELDTLTQEHQRLR</sequence>
<dbReference type="EMBL" id="VIEB01000046">
    <property type="protein sequence ID" value="TQE10178.1"/>
    <property type="molecule type" value="Genomic_DNA"/>
</dbReference>
<keyword evidence="2" id="KW-0217">Developmental protein</keyword>
<dbReference type="PANTHER" id="PTHR33405">
    <property type="entry name" value="PROTEIN FLX-LIKE 2"/>
    <property type="match status" value="1"/>
</dbReference>
<keyword evidence="8" id="KW-1185">Reference proteome</keyword>
<evidence type="ECO:0000313" key="7">
    <source>
        <dbReference type="EMBL" id="TQE10178.1"/>
    </source>
</evidence>